<evidence type="ECO:0000313" key="3">
    <source>
        <dbReference type="Proteomes" id="UP000299102"/>
    </source>
</evidence>
<evidence type="ECO:0000313" key="2">
    <source>
        <dbReference type="EMBL" id="GBP15528.1"/>
    </source>
</evidence>
<feature type="compositionally biased region" description="Low complexity" evidence="1">
    <location>
        <begin position="98"/>
        <end position="110"/>
    </location>
</feature>
<evidence type="ECO:0000256" key="1">
    <source>
        <dbReference type="SAM" id="MobiDB-lite"/>
    </source>
</evidence>
<dbReference type="Proteomes" id="UP000299102">
    <property type="component" value="Unassembled WGS sequence"/>
</dbReference>
<gene>
    <name evidence="2" type="ORF">EVAR_9306_1</name>
</gene>
<sequence>MTNRESAAVGGRAPALLMRARAAGRPLSKRAACRDTYRNRLSRASPVHRMGAGDCASLGTGFTSASVRVLSKHRLTKHEHRIAADAARAPARPPPAGAGPFRTTPTTISQ</sequence>
<comment type="caution">
    <text evidence="2">The sequence shown here is derived from an EMBL/GenBank/DDBJ whole genome shotgun (WGS) entry which is preliminary data.</text>
</comment>
<dbReference type="AlphaFoldDB" id="A0A4C1TNU4"/>
<feature type="region of interest" description="Disordered" evidence="1">
    <location>
        <begin position="82"/>
        <end position="110"/>
    </location>
</feature>
<name>A0A4C1TNU4_EUMVA</name>
<organism evidence="2 3">
    <name type="scientific">Eumeta variegata</name>
    <name type="common">Bagworm moth</name>
    <name type="synonym">Eumeta japonica</name>
    <dbReference type="NCBI Taxonomy" id="151549"/>
    <lineage>
        <taxon>Eukaryota</taxon>
        <taxon>Metazoa</taxon>
        <taxon>Ecdysozoa</taxon>
        <taxon>Arthropoda</taxon>
        <taxon>Hexapoda</taxon>
        <taxon>Insecta</taxon>
        <taxon>Pterygota</taxon>
        <taxon>Neoptera</taxon>
        <taxon>Endopterygota</taxon>
        <taxon>Lepidoptera</taxon>
        <taxon>Glossata</taxon>
        <taxon>Ditrysia</taxon>
        <taxon>Tineoidea</taxon>
        <taxon>Psychidae</taxon>
        <taxon>Oiketicinae</taxon>
        <taxon>Eumeta</taxon>
    </lineage>
</organism>
<reference evidence="2 3" key="1">
    <citation type="journal article" date="2019" name="Commun. Biol.">
        <title>The bagworm genome reveals a unique fibroin gene that provides high tensile strength.</title>
        <authorList>
            <person name="Kono N."/>
            <person name="Nakamura H."/>
            <person name="Ohtoshi R."/>
            <person name="Tomita M."/>
            <person name="Numata K."/>
            <person name="Arakawa K."/>
        </authorList>
    </citation>
    <scope>NUCLEOTIDE SEQUENCE [LARGE SCALE GENOMIC DNA]</scope>
</reference>
<dbReference type="EMBL" id="BGZK01000072">
    <property type="protein sequence ID" value="GBP15528.1"/>
    <property type="molecule type" value="Genomic_DNA"/>
</dbReference>
<proteinExistence type="predicted"/>
<protein>
    <submittedName>
        <fullName evidence="2">Uncharacterized protein</fullName>
    </submittedName>
</protein>
<keyword evidence="3" id="KW-1185">Reference proteome</keyword>
<accession>A0A4C1TNU4</accession>